<keyword evidence="12" id="KW-1185">Reference proteome</keyword>
<evidence type="ECO:0000256" key="10">
    <source>
        <dbReference type="ARBA" id="ARBA00048778"/>
    </source>
</evidence>
<dbReference type="GO" id="GO:0005524">
    <property type="term" value="F:ATP binding"/>
    <property type="evidence" value="ECO:0007669"/>
    <property type="project" value="UniProtKB-KW"/>
</dbReference>
<dbReference type="GO" id="GO:0016887">
    <property type="term" value="F:ATP hydrolysis activity"/>
    <property type="evidence" value="ECO:0007669"/>
    <property type="project" value="InterPro"/>
</dbReference>
<comment type="catalytic activity">
    <reaction evidence="10">
        <text>ATP + H2O = ADP + phosphate + H(+)</text>
        <dbReference type="Rhea" id="RHEA:13065"/>
        <dbReference type="ChEBI" id="CHEBI:15377"/>
        <dbReference type="ChEBI" id="CHEBI:15378"/>
        <dbReference type="ChEBI" id="CHEBI:30616"/>
        <dbReference type="ChEBI" id="CHEBI:43474"/>
        <dbReference type="ChEBI" id="CHEBI:456216"/>
    </reaction>
    <physiologicalReaction direction="left-to-right" evidence="10">
        <dbReference type="Rhea" id="RHEA:13066"/>
    </physiologicalReaction>
</comment>
<dbReference type="FunFam" id="3.40.50.300:FF:000109">
    <property type="entry name" value="Peroxisomal biogenesis factor 6"/>
    <property type="match status" value="1"/>
</dbReference>
<dbReference type="AlphaFoldDB" id="A0A6J1T7H5"/>
<dbReference type="GO" id="GO:0005778">
    <property type="term" value="C:peroxisomal membrane"/>
    <property type="evidence" value="ECO:0007669"/>
    <property type="project" value="TreeGrafter"/>
</dbReference>
<sequence>METASSSLSPESLLGLAKYAIELFNPSHKLATHNLEEIFYAFKHDFRTTYTRLKCVAVPQQVIHSLISLPSCCDTNIDKETYAVVGLKAATMLGIPVGGSSLGFVSKCVCPLASRSDCSSSCKPFNQLPKIYSLQIVSNRNIPPHQILVNETVYHNIKTTLFGSLSDMEGRLILCVRRSDQIFRGSKFVLRHATKAVVSCVEQPQAIDNGILSACLTGYFQVPHHLHKGDIFKVELSKHAPEVTLAPGKFAMKDVYFLVKSIDGESYDGVRNSGESFGFLIAKGETTLVQDINVHCFLPSSTLLSISTLSYPIPKYPEGLKKEYDKLIKATLPFLKGTSRGLKPAFLITGPTGCGKRSLVSSAAEQLGMNFWAIDSAEIRGGTPGQTVGKLKAVLSKAKQYVPCIVLLSNVQILCKDQDGHDDFRVLEEFGEQLSNFKNAKLPIVVFGTAESSTDLSSVFARSFLLEMQIPALEKAERKIQLLQIMAQYKTSTTEICLEEVASRSSGFLLGDLNELVSLALRNRMCNETVVGESSTIGGTSTTVLTNDNFSWALDKMQTAYAGSIGAPKIPSVKWNDVGGLENVKKDILQTVTMPLKHPELTAGGLGRSGILLYGPPGTGKTLLAKAVATECNLNFLSVKGPELLNMYVGQSEANVREIFERAREASPCIIFFDELDALAPNRGKSGDSGGVMDRVVSQLLSEMDGLNKSALLFVIGATNRPDLIDPALLRPGRFDKLLYVGAYEDPNSKFSVLSALTRKFKLSSDVDLKAVSERLPAEVTGADMYAVCSGAWLGAVRRVIETNQKDSKTIPSEVEVNQEDFFEAVSNTNPSVSAEDMLYFKGLQRQMSGVQA</sequence>
<dbReference type="Gene3D" id="1.10.8.60">
    <property type="match status" value="1"/>
</dbReference>
<evidence type="ECO:0000256" key="6">
    <source>
        <dbReference type="ARBA" id="ARBA00022840"/>
    </source>
</evidence>
<dbReference type="GO" id="GO:0005829">
    <property type="term" value="C:cytosol"/>
    <property type="evidence" value="ECO:0007669"/>
    <property type="project" value="TreeGrafter"/>
</dbReference>
<dbReference type="InterPro" id="IPR047533">
    <property type="entry name" value="RecA-like_PEX6_r2"/>
</dbReference>
<dbReference type="InterPro" id="IPR003959">
    <property type="entry name" value="ATPase_AAA_core"/>
</dbReference>
<dbReference type="RefSeq" id="XP_026286601.1">
    <property type="nucleotide sequence ID" value="XM_026430816.2"/>
</dbReference>
<evidence type="ECO:0000313" key="12">
    <source>
        <dbReference type="Proteomes" id="UP000504606"/>
    </source>
</evidence>
<evidence type="ECO:0000256" key="9">
    <source>
        <dbReference type="ARBA" id="ARBA00034920"/>
    </source>
</evidence>
<dbReference type="GO" id="GO:0016558">
    <property type="term" value="P:protein import into peroxisome matrix"/>
    <property type="evidence" value="ECO:0007669"/>
    <property type="project" value="TreeGrafter"/>
</dbReference>
<evidence type="ECO:0000256" key="7">
    <source>
        <dbReference type="ARBA" id="ARBA00023136"/>
    </source>
</evidence>
<dbReference type="PANTHER" id="PTHR23077">
    <property type="entry name" value="AAA-FAMILY ATPASE"/>
    <property type="match status" value="1"/>
</dbReference>
<evidence type="ECO:0000256" key="5">
    <source>
        <dbReference type="ARBA" id="ARBA00022801"/>
    </source>
</evidence>
<evidence type="ECO:0000256" key="8">
    <source>
        <dbReference type="ARBA" id="ARBA00034811"/>
    </source>
</evidence>
<keyword evidence="3" id="KW-0962">Peroxisome biogenesis</keyword>
<evidence type="ECO:0000256" key="3">
    <source>
        <dbReference type="ARBA" id="ARBA00022593"/>
    </source>
</evidence>
<dbReference type="InterPro" id="IPR003960">
    <property type="entry name" value="ATPase_AAA_CS"/>
</dbReference>
<feature type="domain" description="AAA+ ATPase" evidence="11">
    <location>
        <begin position="342"/>
        <end position="474"/>
    </location>
</feature>
<evidence type="ECO:0000256" key="2">
    <source>
        <dbReference type="ARBA" id="ARBA00006914"/>
    </source>
</evidence>
<protein>
    <recommendedName>
        <fullName evidence="8">Peroxisomal ATPase PEX6</fullName>
    </recommendedName>
    <alternativeName>
        <fullName evidence="9">Peroxin-6</fullName>
    </alternativeName>
</protein>
<dbReference type="InterPro" id="IPR050168">
    <property type="entry name" value="AAA_ATPase_domain"/>
</dbReference>
<keyword evidence="6" id="KW-0067">ATP-binding</keyword>
<evidence type="ECO:0000313" key="13">
    <source>
        <dbReference type="RefSeq" id="XP_026286601.1"/>
    </source>
</evidence>
<accession>A0A6J1T7H5</accession>
<evidence type="ECO:0000259" key="11">
    <source>
        <dbReference type="SMART" id="SM00382"/>
    </source>
</evidence>
<dbReference type="PANTHER" id="PTHR23077:SF9">
    <property type="entry name" value="PEROXISOMAL ATPASE PEX6"/>
    <property type="match status" value="1"/>
</dbReference>
<dbReference type="KEGG" id="foc:113212203"/>
<dbReference type="OrthoDB" id="2187at2759"/>
<keyword evidence="4" id="KW-0547">Nucleotide-binding</keyword>
<evidence type="ECO:0000256" key="4">
    <source>
        <dbReference type="ARBA" id="ARBA00022741"/>
    </source>
</evidence>
<keyword evidence="5" id="KW-0378">Hydrolase</keyword>
<dbReference type="CDD" id="cd19527">
    <property type="entry name" value="RecA-like_PEX6_r2"/>
    <property type="match status" value="1"/>
</dbReference>
<feature type="domain" description="AAA+ ATPase" evidence="11">
    <location>
        <begin position="607"/>
        <end position="745"/>
    </location>
</feature>
<name>A0A6J1T7H5_FRAOC</name>
<dbReference type="InterPro" id="IPR003593">
    <property type="entry name" value="AAA+_ATPase"/>
</dbReference>
<dbReference type="SUPFAM" id="SSF52540">
    <property type="entry name" value="P-loop containing nucleoside triphosphate hydrolases"/>
    <property type="match status" value="2"/>
</dbReference>
<dbReference type="Pfam" id="PF00004">
    <property type="entry name" value="AAA"/>
    <property type="match status" value="2"/>
</dbReference>
<dbReference type="InterPro" id="IPR027417">
    <property type="entry name" value="P-loop_NTPase"/>
</dbReference>
<dbReference type="Proteomes" id="UP000504606">
    <property type="component" value="Unplaced"/>
</dbReference>
<organism evidence="12 13">
    <name type="scientific">Frankliniella occidentalis</name>
    <name type="common">Western flower thrips</name>
    <name type="synonym">Euthrips occidentalis</name>
    <dbReference type="NCBI Taxonomy" id="133901"/>
    <lineage>
        <taxon>Eukaryota</taxon>
        <taxon>Metazoa</taxon>
        <taxon>Ecdysozoa</taxon>
        <taxon>Arthropoda</taxon>
        <taxon>Hexapoda</taxon>
        <taxon>Insecta</taxon>
        <taxon>Pterygota</taxon>
        <taxon>Neoptera</taxon>
        <taxon>Paraneoptera</taxon>
        <taxon>Thysanoptera</taxon>
        <taxon>Terebrantia</taxon>
        <taxon>Thripoidea</taxon>
        <taxon>Thripidae</taxon>
        <taxon>Frankliniella</taxon>
    </lineage>
</organism>
<evidence type="ECO:0000256" key="1">
    <source>
        <dbReference type="ARBA" id="ARBA00004370"/>
    </source>
</evidence>
<reference evidence="13" key="1">
    <citation type="submission" date="2025-08" db="UniProtKB">
        <authorList>
            <consortium name="RefSeq"/>
        </authorList>
    </citation>
    <scope>IDENTIFICATION</scope>
    <source>
        <tissue evidence="13">Whole organism</tissue>
    </source>
</reference>
<dbReference type="CTD" id="5190"/>
<dbReference type="SMART" id="SM00382">
    <property type="entry name" value="AAA"/>
    <property type="match status" value="2"/>
</dbReference>
<dbReference type="PROSITE" id="PS00674">
    <property type="entry name" value="AAA"/>
    <property type="match status" value="1"/>
</dbReference>
<dbReference type="Gene3D" id="3.40.50.300">
    <property type="entry name" value="P-loop containing nucleotide triphosphate hydrolases"/>
    <property type="match status" value="2"/>
</dbReference>
<comment type="similarity">
    <text evidence="2">Belongs to the AAA ATPase family.</text>
</comment>
<dbReference type="GeneID" id="113212203"/>
<comment type="subcellular location">
    <subcellularLocation>
        <location evidence="1">Membrane</location>
    </subcellularLocation>
</comment>
<proteinExistence type="inferred from homology"/>
<gene>
    <name evidence="13" type="primary">LOC113212203</name>
</gene>
<keyword evidence="7" id="KW-0472">Membrane</keyword>